<name>A0A2P5CIF0_PARAD</name>
<gene>
    <name evidence="1" type="ORF">PanWU01x14_150620</name>
</gene>
<evidence type="ECO:0000313" key="2">
    <source>
        <dbReference type="Proteomes" id="UP000237105"/>
    </source>
</evidence>
<dbReference type="Proteomes" id="UP000237105">
    <property type="component" value="Unassembled WGS sequence"/>
</dbReference>
<reference evidence="2" key="1">
    <citation type="submission" date="2016-06" db="EMBL/GenBank/DDBJ databases">
        <title>Parallel loss of symbiosis genes in relatives of nitrogen-fixing non-legume Parasponia.</title>
        <authorList>
            <person name="Van Velzen R."/>
            <person name="Holmer R."/>
            <person name="Bu F."/>
            <person name="Rutten L."/>
            <person name="Van Zeijl A."/>
            <person name="Liu W."/>
            <person name="Santuari L."/>
            <person name="Cao Q."/>
            <person name="Sharma T."/>
            <person name="Shen D."/>
            <person name="Roswanjaya Y."/>
            <person name="Wardhani T."/>
            <person name="Kalhor M.S."/>
            <person name="Jansen J."/>
            <person name="Van den Hoogen J."/>
            <person name="Gungor B."/>
            <person name="Hartog M."/>
            <person name="Hontelez J."/>
            <person name="Verver J."/>
            <person name="Yang W.-C."/>
            <person name="Schijlen E."/>
            <person name="Repin R."/>
            <person name="Schilthuizen M."/>
            <person name="Schranz E."/>
            <person name="Heidstra R."/>
            <person name="Miyata K."/>
            <person name="Fedorova E."/>
            <person name="Kohlen W."/>
            <person name="Bisseling T."/>
            <person name="Smit S."/>
            <person name="Geurts R."/>
        </authorList>
    </citation>
    <scope>NUCLEOTIDE SEQUENCE [LARGE SCALE GENOMIC DNA]</scope>
    <source>
        <strain evidence="2">cv. WU1-14</strain>
    </source>
</reference>
<keyword evidence="2" id="KW-1185">Reference proteome</keyword>
<accession>A0A2P5CIF0</accession>
<feature type="non-terminal residue" evidence="1">
    <location>
        <position position="1"/>
    </location>
</feature>
<dbReference type="EMBL" id="JXTB01000127">
    <property type="protein sequence ID" value="PON60765.1"/>
    <property type="molecule type" value="Genomic_DNA"/>
</dbReference>
<organism evidence="1 2">
    <name type="scientific">Parasponia andersonii</name>
    <name type="common">Sponia andersonii</name>
    <dbReference type="NCBI Taxonomy" id="3476"/>
    <lineage>
        <taxon>Eukaryota</taxon>
        <taxon>Viridiplantae</taxon>
        <taxon>Streptophyta</taxon>
        <taxon>Embryophyta</taxon>
        <taxon>Tracheophyta</taxon>
        <taxon>Spermatophyta</taxon>
        <taxon>Magnoliopsida</taxon>
        <taxon>eudicotyledons</taxon>
        <taxon>Gunneridae</taxon>
        <taxon>Pentapetalae</taxon>
        <taxon>rosids</taxon>
        <taxon>fabids</taxon>
        <taxon>Rosales</taxon>
        <taxon>Cannabaceae</taxon>
        <taxon>Parasponia</taxon>
    </lineage>
</organism>
<evidence type="ECO:0000313" key="1">
    <source>
        <dbReference type="EMBL" id="PON60765.1"/>
    </source>
</evidence>
<sequence length="52" mass="5958">SLHQVVSRARLPFSTVTNAGVEDVVPVTKSTRRRHFEHLFKVLSDVIYESFT</sequence>
<proteinExistence type="predicted"/>
<dbReference type="AlphaFoldDB" id="A0A2P5CIF0"/>
<comment type="caution">
    <text evidence="1">The sequence shown here is derived from an EMBL/GenBank/DDBJ whole genome shotgun (WGS) entry which is preliminary data.</text>
</comment>
<protein>
    <submittedName>
        <fullName evidence="1">Uncharacterized protein</fullName>
    </submittedName>
</protein>